<organism evidence="2 3">
    <name type="scientific">Actinomadura fulvescens</name>
    <dbReference type="NCBI Taxonomy" id="46160"/>
    <lineage>
        <taxon>Bacteria</taxon>
        <taxon>Bacillati</taxon>
        <taxon>Actinomycetota</taxon>
        <taxon>Actinomycetes</taxon>
        <taxon>Streptosporangiales</taxon>
        <taxon>Thermomonosporaceae</taxon>
        <taxon>Actinomadura</taxon>
    </lineage>
</organism>
<evidence type="ECO:0000256" key="1">
    <source>
        <dbReference type="SAM" id="MobiDB-lite"/>
    </source>
</evidence>
<feature type="compositionally biased region" description="Low complexity" evidence="1">
    <location>
        <begin position="13"/>
        <end position="23"/>
    </location>
</feature>
<feature type="region of interest" description="Disordered" evidence="1">
    <location>
        <begin position="62"/>
        <end position="85"/>
    </location>
</feature>
<comment type="caution">
    <text evidence="2">The sequence shown here is derived from an EMBL/GenBank/DDBJ whole genome shotgun (WGS) entry which is preliminary data.</text>
</comment>
<gene>
    <name evidence="2" type="ORF">GCM10010411_18020</name>
</gene>
<keyword evidence="3" id="KW-1185">Reference proteome</keyword>
<feature type="region of interest" description="Disordered" evidence="1">
    <location>
        <begin position="1"/>
        <end position="23"/>
    </location>
</feature>
<reference evidence="3" key="1">
    <citation type="journal article" date="2019" name="Int. J. Syst. Evol. Microbiol.">
        <title>The Global Catalogue of Microorganisms (GCM) 10K type strain sequencing project: providing services to taxonomists for standard genome sequencing and annotation.</title>
        <authorList>
            <consortium name="The Broad Institute Genomics Platform"/>
            <consortium name="The Broad Institute Genome Sequencing Center for Infectious Disease"/>
            <person name="Wu L."/>
            <person name="Ma J."/>
        </authorList>
    </citation>
    <scope>NUCLEOTIDE SEQUENCE [LARGE SCALE GENOMIC DNA]</scope>
    <source>
        <strain evidence="3">JCM 6833</strain>
    </source>
</reference>
<sequence length="85" mass="8709">MPPFRGGPPAAAPPVSAEHAAEASSSAAPIATAVVFQAGLPRKLVPEPILILIASAWPSNGRMVRRPGQALGPRPEHCMEGLKPG</sequence>
<name>A0ABP6BSZ0_9ACTN</name>
<feature type="compositionally biased region" description="Basic and acidic residues" evidence="1">
    <location>
        <begin position="74"/>
        <end position="85"/>
    </location>
</feature>
<protein>
    <submittedName>
        <fullName evidence="2">Uncharacterized protein</fullName>
    </submittedName>
</protein>
<dbReference type="EMBL" id="BAAATD010000002">
    <property type="protein sequence ID" value="GAA2585700.1"/>
    <property type="molecule type" value="Genomic_DNA"/>
</dbReference>
<evidence type="ECO:0000313" key="3">
    <source>
        <dbReference type="Proteomes" id="UP001501509"/>
    </source>
</evidence>
<proteinExistence type="predicted"/>
<accession>A0ABP6BSZ0</accession>
<feature type="compositionally biased region" description="Pro residues" evidence="1">
    <location>
        <begin position="1"/>
        <end position="12"/>
    </location>
</feature>
<evidence type="ECO:0000313" key="2">
    <source>
        <dbReference type="EMBL" id="GAA2585700.1"/>
    </source>
</evidence>
<dbReference type="Proteomes" id="UP001501509">
    <property type="component" value="Unassembled WGS sequence"/>
</dbReference>